<evidence type="ECO:0000256" key="1">
    <source>
        <dbReference type="SAM" id="Phobius"/>
    </source>
</evidence>
<proteinExistence type="predicted"/>
<dbReference type="GO" id="GO:0097038">
    <property type="term" value="C:perinuclear endoplasmic reticulum"/>
    <property type="evidence" value="ECO:0007669"/>
    <property type="project" value="TreeGrafter"/>
</dbReference>
<gene>
    <name evidence="2" type="ORF">WG66_15804</name>
</gene>
<accession>A0A0W0F5V0</accession>
<sequence>MSSMLWNVVSHTAKLSTAVQILIFLPLTLATLSKAGFLLLSLLLAFHAVIHGTLILLWGSQSLSVLQVPVHPFLLIVSFNFFSSEVHPWLLIATQWWGKLLTFSGPFFIVMEGLSSLLVAQKLGQEGKKLVEKGEGYQLVRVMLPTNDGPLNQDFRHSSLQARSLTSCFATGSSACSYSAAASSPLSSTFLGVALTALVFLTFIGFFLRRTNIIESSALALCIAYNVWLCGFDQQSFSDPVFSYVPLLSVPLLPNVMPHFQALMNFVTNTLPKPVLIALLYRLTIMHLASRILPNIGADSWGSEDGVDNGWEDRPTSTLTRIILTYRQLLFVMVYSHLLLLDHSSQIWWRWINIFFTLTMWAVELLVTPDDDVVTKEWKVD</sequence>
<name>A0A0W0F5V0_MONRR</name>
<dbReference type="Proteomes" id="UP000054988">
    <property type="component" value="Unassembled WGS sequence"/>
</dbReference>
<dbReference type="EMBL" id="LATX01002303">
    <property type="protein sequence ID" value="KTB31620.1"/>
    <property type="molecule type" value="Genomic_DNA"/>
</dbReference>
<feature type="transmembrane region" description="Helical" evidence="1">
    <location>
        <begin position="70"/>
        <end position="93"/>
    </location>
</feature>
<evidence type="ECO:0000313" key="3">
    <source>
        <dbReference type="Proteomes" id="UP000054988"/>
    </source>
</evidence>
<feature type="transmembrane region" description="Helical" evidence="1">
    <location>
        <begin position="37"/>
        <end position="58"/>
    </location>
</feature>
<dbReference type="GO" id="GO:0000921">
    <property type="term" value="P:septin ring assembly"/>
    <property type="evidence" value="ECO:0007669"/>
    <property type="project" value="TreeGrafter"/>
</dbReference>
<dbReference type="GO" id="GO:0005789">
    <property type="term" value="C:endoplasmic reticulum membrane"/>
    <property type="evidence" value="ECO:0007669"/>
    <property type="project" value="TreeGrafter"/>
</dbReference>
<keyword evidence="1" id="KW-0472">Membrane</keyword>
<dbReference type="PANTHER" id="PTHR31726:SF2">
    <property type="entry name" value="PROTEIN ICE2"/>
    <property type="match status" value="1"/>
</dbReference>
<feature type="transmembrane region" description="Helical" evidence="1">
    <location>
        <begin position="12"/>
        <end position="30"/>
    </location>
</feature>
<dbReference type="InterPro" id="IPR013635">
    <property type="entry name" value="Ice2"/>
</dbReference>
<comment type="caution">
    <text evidence="2">The sequence shown here is derived from an EMBL/GenBank/DDBJ whole genome shotgun (WGS) entry which is preliminary data.</text>
</comment>
<reference evidence="2 3" key="1">
    <citation type="submission" date="2015-12" db="EMBL/GenBank/DDBJ databases">
        <title>Draft genome sequence of Moniliophthora roreri, the causal agent of frosty pod rot of cacao.</title>
        <authorList>
            <person name="Aime M.C."/>
            <person name="Diaz-Valderrama J.R."/>
            <person name="Kijpornyongpan T."/>
            <person name="Phillips-Mora W."/>
        </authorList>
    </citation>
    <scope>NUCLEOTIDE SEQUENCE [LARGE SCALE GENOMIC DNA]</scope>
    <source>
        <strain evidence="2 3">MCA 2952</strain>
    </source>
</reference>
<feature type="transmembrane region" description="Helical" evidence="1">
    <location>
        <begin position="324"/>
        <end position="341"/>
    </location>
</feature>
<organism evidence="2 3">
    <name type="scientific">Moniliophthora roreri</name>
    <name type="common">Frosty pod rot fungus</name>
    <name type="synonym">Monilia roreri</name>
    <dbReference type="NCBI Taxonomy" id="221103"/>
    <lineage>
        <taxon>Eukaryota</taxon>
        <taxon>Fungi</taxon>
        <taxon>Dikarya</taxon>
        <taxon>Basidiomycota</taxon>
        <taxon>Agaricomycotina</taxon>
        <taxon>Agaricomycetes</taxon>
        <taxon>Agaricomycetidae</taxon>
        <taxon>Agaricales</taxon>
        <taxon>Marasmiineae</taxon>
        <taxon>Marasmiaceae</taxon>
        <taxon>Moniliophthora</taxon>
    </lineage>
</organism>
<evidence type="ECO:0008006" key="4">
    <source>
        <dbReference type="Google" id="ProtNLM"/>
    </source>
</evidence>
<dbReference type="GO" id="GO:0048309">
    <property type="term" value="P:endoplasmic reticulum inheritance"/>
    <property type="evidence" value="ECO:0007669"/>
    <property type="project" value="TreeGrafter"/>
</dbReference>
<feature type="transmembrane region" description="Helical" evidence="1">
    <location>
        <begin position="189"/>
        <end position="208"/>
    </location>
</feature>
<keyword evidence="1" id="KW-1133">Transmembrane helix</keyword>
<dbReference type="PANTHER" id="PTHR31726">
    <property type="entry name" value="PROTEIN ICE2"/>
    <property type="match status" value="1"/>
</dbReference>
<feature type="transmembrane region" description="Helical" evidence="1">
    <location>
        <begin position="347"/>
        <end position="367"/>
    </location>
</feature>
<dbReference type="AlphaFoldDB" id="A0A0W0F5V0"/>
<feature type="transmembrane region" description="Helical" evidence="1">
    <location>
        <begin position="100"/>
        <end position="120"/>
    </location>
</feature>
<dbReference type="GO" id="GO:0032541">
    <property type="term" value="C:cortical endoplasmic reticulum"/>
    <property type="evidence" value="ECO:0007669"/>
    <property type="project" value="TreeGrafter"/>
</dbReference>
<dbReference type="Pfam" id="PF08426">
    <property type="entry name" value="ICE2"/>
    <property type="match status" value="2"/>
</dbReference>
<evidence type="ECO:0000313" key="2">
    <source>
        <dbReference type="EMBL" id="KTB31620.1"/>
    </source>
</evidence>
<protein>
    <recommendedName>
        <fullName evidence="4">Ice2 family protein</fullName>
    </recommendedName>
</protein>
<keyword evidence="1" id="KW-0812">Transmembrane</keyword>